<gene>
    <name evidence="1" type="ORF">Bhyg_17819</name>
</gene>
<dbReference type="Proteomes" id="UP001151699">
    <property type="component" value="Unassembled WGS sequence"/>
</dbReference>
<organism evidence="1 2">
    <name type="scientific">Pseudolycoriella hygida</name>
    <dbReference type="NCBI Taxonomy" id="35572"/>
    <lineage>
        <taxon>Eukaryota</taxon>
        <taxon>Metazoa</taxon>
        <taxon>Ecdysozoa</taxon>
        <taxon>Arthropoda</taxon>
        <taxon>Hexapoda</taxon>
        <taxon>Insecta</taxon>
        <taxon>Pterygota</taxon>
        <taxon>Neoptera</taxon>
        <taxon>Endopterygota</taxon>
        <taxon>Diptera</taxon>
        <taxon>Nematocera</taxon>
        <taxon>Sciaroidea</taxon>
        <taxon>Sciaridae</taxon>
        <taxon>Pseudolycoriella</taxon>
    </lineage>
</organism>
<evidence type="ECO:0000313" key="1">
    <source>
        <dbReference type="EMBL" id="KAJ6622673.1"/>
    </source>
</evidence>
<dbReference type="AlphaFoldDB" id="A0A9Q0ML74"/>
<reference evidence="1" key="1">
    <citation type="submission" date="2022-07" db="EMBL/GenBank/DDBJ databases">
        <authorList>
            <person name="Trinca V."/>
            <person name="Uliana J.V.C."/>
            <person name="Torres T.T."/>
            <person name="Ward R.J."/>
            <person name="Monesi N."/>
        </authorList>
    </citation>
    <scope>NUCLEOTIDE SEQUENCE</scope>
    <source>
        <strain evidence="1">HSMRA1968</strain>
        <tissue evidence="1">Whole embryos</tissue>
    </source>
</reference>
<proteinExistence type="predicted"/>
<accession>A0A9Q0ML74</accession>
<name>A0A9Q0ML74_9DIPT</name>
<evidence type="ECO:0000313" key="2">
    <source>
        <dbReference type="Proteomes" id="UP001151699"/>
    </source>
</evidence>
<comment type="caution">
    <text evidence="1">The sequence shown here is derived from an EMBL/GenBank/DDBJ whole genome shotgun (WGS) entry which is preliminary data.</text>
</comment>
<protein>
    <submittedName>
        <fullName evidence="1">Uncharacterized protein</fullName>
    </submittedName>
</protein>
<dbReference type="EMBL" id="WJQU01003715">
    <property type="protein sequence ID" value="KAJ6622673.1"/>
    <property type="molecule type" value="Genomic_DNA"/>
</dbReference>
<feature type="non-terminal residue" evidence="1">
    <location>
        <position position="122"/>
    </location>
</feature>
<keyword evidence="2" id="KW-1185">Reference proteome</keyword>
<sequence length="122" mass="13875">YNYFFATVKFFSAYSLRKLFFLIIKLPKTEYKCEPGKDGDTACTWQCAYYQNYFGVGVCGVDSFCYCKLKVNVNPNISQEMAIDICGLDSDRDSICNAKCLTIPIFKAGYCGVDSKCYCLRK</sequence>